<sequence>MNDVGLESKGKLRAKLTAVDSRLVAVGKCKDYVK</sequence>
<comment type="caution">
    <text evidence="1">The sequence shown here is derived from an EMBL/GenBank/DDBJ whole genome shotgun (WGS) entry which is preliminary data.</text>
</comment>
<dbReference type="STRING" id="497964.CfE428DRAFT_3926"/>
<keyword evidence="2" id="KW-1185">Reference proteome</keyword>
<name>B4D4T8_9BACT</name>
<organism evidence="1 2">
    <name type="scientific">Chthoniobacter flavus Ellin428</name>
    <dbReference type="NCBI Taxonomy" id="497964"/>
    <lineage>
        <taxon>Bacteria</taxon>
        <taxon>Pseudomonadati</taxon>
        <taxon>Verrucomicrobiota</taxon>
        <taxon>Spartobacteria</taxon>
        <taxon>Chthoniobacterales</taxon>
        <taxon>Chthoniobacteraceae</taxon>
        <taxon>Chthoniobacter</taxon>
    </lineage>
</organism>
<dbReference type="InParanoid" id="B4D4T8"/>
<evidence type="ECO:0000313" key="2">
    <source>
        <dbReference type="Proteomes" id="UP000005824"/>
    </source>
</evidence>
<dbReference type="EMBL" id="ABVL01000012">
    <property type="protein sequence ID" value="EDY18541.1"/>
    <property type="molecule type" value="Genomic_DNA"/>
</dbReference>
<reference evidence="1 2" key="1">
    <citation type="journal article" date="2011" name="J. Bacteriol.">
        <title>Genome sequence of Chthoniobacter flavus Ellin428, an aerobic heterotrophic soil bacterium.</title>
        <authorList>
            <person name="Kant R."/>
            <person name="van Passel M.W."/>
            <person name="Palva A."/>
            <person name="Lucas S."/>
            <person name="Lapidus A."/>
            <person name="Glavina Del Rio T."/>
            <person name="Dalin E."/>
            <person name="Tice H."/>
            <person name="Bruce D."/>
            <person name="Goodwin L."/>
            <person name="Pitluck S."/>
            <person name="Larimer F.W."/>
            <person name="Land M.L."/>
            <person name="Hauser L."/>
            <person name="Sangwan P."/>
            <person name="de Vos W.M."/>
            <person name="Janssen P.H."/>
            <person name="Smidt H."/>
        </authorList>
    </citation>
    <scope>NUCLEOTIDE SEQUENCE [LARGE SCALE GENOMIC DNA]</scope>
    <source>
        <strain evidence="1 2">Ellin428</strain>
    </source>
</reference>
<proteinExistence type="predicted"/>
<accession>B4D4T8</accession>
<evidence type="ECO:0000313" key="1">
    <source>
        <dbReference type="EMBL" id="EDY18541.1"/>
    </source>
</evidence>
<protein>
    <submittedName>
        <fullName evidence="1">Uncharacterized protein</fullName>
    </submittedName>
</protein>
<dbReference type="Proteomes" id="UP000005824">
    <property type="component" value="Unassembled WGS sequence"/>
</dbReference>
<dbReference type="AlphaFoldDB" id="B4D4T8"/>
<gene>
    <name evidence="1" type="ORF">CfE428DRAFT_3926</name>
</gene>